<evidence type="ECO:0000256" key="2">
    <source>
        <dbReference type="ARBA" id="ARBA00023025"/>
    </source>
</evidence>
<dbReference type="Pfam" id="PF01320">
    <property type="entry name" value="Colicin_Pyocin"/>
    <property type="match status" value="1"/>
</dbReference>
<geneLocation type="plasmid" evidence="4">
    <name>prhbstw-00555_6</name>
</geneLocation>
<dbReference type="InterPro" id="IPR000290">
    <property type="entry name" value="Colicin_pyocin"/>
</dbReference>
<reference evidence="4" key="1">
    <citation type="submission" date="2020-06" db="EMBL/GenBank/DDBJ databases">
        <title>REHAB project genomes.</title>
        <authorList>
            <person name="Shaw L.P."/>
        </authorList>
    </citation>
    <scope>NUCLEOTIDE SEQUENCE [LARGE SCALE GENOMIC DNA]</scope>
    <source>
        <strain evidence="4">RHBSTW-00555</strain>
        <plasmid evidence="4">prhbstw-00555_6</plasmid>
    </source>
</reference>
<name>A0ABD7ASA3_9ENTR</name>
<gene>
    <name evidence="3" type="ORF">HV234_31030</name>
</gene>
<dbReference type="GO" id="GO:0030153">
    <property type="term" value="P:bacteriocin immunity"/>
    <property type="evidence" value="ECO:0007669"/>
    <property type="project" value="UniProtKB-KW"/>
</dbReference>
<evidence type="ECO:0000313" key="3">
    <source>
        <dbReference type="EMBL" id="QLO55911.1"/>
    </source>
</evidence>
<dbReference type="AlphaFoldDB" id="A0ABD7ASA3"/>
<evidence type="ECO:0000256" key="1">
    <source>
        <dbReference type="ARBA" id="ARBA00009346"/>
    </source>
</evidence>
<dbReference type="RefSeq" id="WP_010904244.1">
    <property type="nucleotide sequence ID" value="NZ_CABGLA010000037.1"/>
</dbReference>
<accession>A0ABD7ASA3</accession>
<dbReference type="InterPro" id="IPR035900">
    <property type="entry name" value="Colicin_E_sf"/>
</dbReference>
<dbReference type="PRINTS" id="PR01299">
    <property type="entry name" value="PYOCIN"/>
</dbReference>
<keyword evidence="3" id="KW-0614">Plasmid</keyword>
<sequence length="85" mass="9618">MANKTLADYTEQEFIEFIEKIKKADFATESEHDEAIYEFSQLTEHPDGWDLIYHPQAGADNSPAGVVKTVKEWRAANGKPGFKKS</sequence>
<dbReference type="CDD" id="cd16363">
    <property type="entry name" value="Col_Im_like"/>
    <property type="match status" value="1"/>
</dbReference>
<protein>
    <submittedName>
        <fullName evidence="3">Bacteriocin immunity protein</fullName>
    </submittedName>
</protein>
<proteinExistence type="inferred from homology"/>
<dbReference type="SUPFAM" id="SSF47345">
    <property type="entry name" value="Colicin E immunity proteins"/>
    <property type="match status" value="1"/>
</dbReference>
<keyword evidence="2" id="KW-0079">Bacteriocin immunity</keyword>
<dbReference type="Gene3D" id="1.10.1200.20">
    <property type="entry name" value="Colicin E immunity protein"/>
    <property type="match status" value="1"/>
</dbReference>
<organism evidence="3 4">
    <name type="scientific">Klebsiella grimontii</name>
    <dbReference type="NCBI Taxonomy" id="2058152"/>
    <lineage>
        <taxon>Bacteria</taxon>
        <taxon>Pseudomonadati</taxon>
        <taxon>Pseudomonadota</taxon>
        <taxon>Gammaproteobacteria</taxon>
        <taxon>Enterobacterales</taxon>
        <taxon>Enterobacteriaceae</taxon>
        <taxon>Klebsiella/Raoultella group</taxon>
        <taxon>Klebsiella</taxon>
    </lineage>
</organism>
<dbReference type="Proteomes" id="UP000510937">
    <property type="component" value="Plasmid pRHBSTW-00555_6"/>
</dbReference>
<evidence type="ECO:0000313" key="4">
    <source>
        <dbReference type="Proteomes" id="UP000510937"/>
    </source>
</evidence>
<dbReference type="EMBL" id="CP055320">
    <property type="protein sequence ID" value="QLO55911.1"/>
    <property type="molecule type" value="Genomic_DNA"/>
</dbReference>
<comment type="similarity">
    <text evidence="1">Belongs to the colicins ColE2/ColE8/ColE9 and pyocins S1/S2 family.</text>
</comment>